<dbReference type="Gene3D" id="2.160.20.80">
    <property type="entry name" value="E3 ubiquitin-protein ligase SopA"/>
    <property type="match status" value="1"/>
</dbReference>
<organism evidence="2 3">
    <name type="scientific">Microseira wollei NIES-4236</name>
    <dbReference type="NCBI Taxonomy" id="2530354"/>
    <lineage>
        <taxon>Bacteria</taxon>
        <taxon>Bacillati</taxon>
        <taxon>Cyanobacteriota</taxon>
        <taxon>Cyanophyceae</taxon>
        <taxon>Oscillatoriophycideae</taxon>
        <taxon>Aerosakkonematales</taxon>
        <taxon>Aerosakkonemataceae</taxon>
        <taxon>Microseira</taxon>
    </lineage>
</organism>
<evidence type="ECO:0000313" key="2">
    <source>
        <dbReference type="EMBL" id="GET42037.1"/>
    </source>
</evidence>
<keyword evidence="3" id="KW-1185">Reference proteome</keyword>
<dbReference type="RefSeq" id="WP_226588937.1">
    <property type="nucleotide sequence ID" value="NZ_BLAY01000145.1"/>
</dbReference>
<dbReference type="EMBL" id="BLAY01000145">
    <property type="protein sequence ID" value="GET42037.1"/>
    <property type="molecule type" value="Genomic_DNA"/>
</dbReference>
<dbReference type="PANTHER" id="PTHR47485">
    <property type="entry name" value="THYLAKOID LUMENAL 17.4 KDA PROTEIN, CHLOROPLASTIC"/>
    <property type="match status" value="1"/>
</dbReference>
<protein>
    <submittedName>
        <fullName evidence="2">Pentapeptide repeat-containing protein</fullName>
    </submittedName>
</protein>
<dbReference type="Pfam" id="PF00805">
    <property type="entry name" value="Pentapeptide"/>
    <property type="match status" value="2"/>
</dbReference>
<name>A0AAV3XNI3_9CYAN</name>
<evidence type="ECO:0000313" key="3">
    <source>
        <dbReference type="Proteomes" id="UP001050975"/>
    </source>
</evidence>
<dbReference type="AlphaFoldDB" id="A0AAV3XNI3"/>
<dbReference type="SUPFAM" id="SSF141571">
    <property type="entry name" value="Pentapeptide repeat-like"/>
    <property type="match status" value="1"/>
</dbReference>
<gene>
    <name evidence="2" type="ORF">MiSe_68510</name>
</gene>
<accession>A0AAV3XNI3</accession>
<proteinExistence type="predicted"/>
<evidence type="ECO:0000256" key="1">
    <source>
        <dbReference type="ARBA" id="ARBA00022737"/>
    </source>
</evidence>
<comment type="caution">
    <text evidence="2">The sequence shown here is derived from an EMBL/GenBank/DDBJ whole genome shotgun (WGS) entry which is preliminary data.</text>
</comment>
<dbReference type="InterPro" id="IPR001646">
    <property type="entry name" value="5peptide_repeat"/>
</dbReference>
<reference evidence="2" key="1">
    <citation type="submission" date="2019-10" db="EMBL/GenBank/DDBJ databases">
        <title>Draft genome sequece of Microseira wollei NIES-4236.</title>
        <authorList>
            <person name="Yamaguchi H."/>
            <person name="Suzuki S."/>
            <person name="Kawachi M."/>
        </authorList>
    </citation>
    <scope>NUCLEOTIDE SEQUENCE</scope>
    <source>
        <strain evidence="2">NIES-4236</strain>
    </source>
</reference>
<dbReference type="Proteomes" id="UP001050975">
    <property type="component" value="Unassembled WGS sequence"/>
</dbReference>
<sequence length="246" mass="26640">MNLINCQPISSFEPTKNRFGSLVKPTAKLGSVSLIMLLLTGGNPPAWVAGLTLALTMALVTKSKNNKIENLQELLKKTKDFAGANLREVNLSNANLRNVDLSDANLRGADLSNADLRYANLRIADLGNANLTNADLRDANLSVAYLKGVNLHDADLRGANLNGANLHNANLRDANLNNANLRDANLNGANLWGASVKNTNLSRANVKNARFKNNLGLSEEVKQDLKQRGAIFENASDELFEVLTRV</sequence>
<keyword evidence="1" id="KW-0677">Repeat</keyword>
<dbReference type="PANTHER" id="PTHR47485:SF1">
    <property type="entry name" value="THYLAKOID LUMENAL 17.4 KDA PROTEIN, CHLOROPLASTIC"/>
    <property type="match status" value="1"/>
</dbReference>